<feature type="compositionally biased region" description="Basic and acidic residues" evidence="1">
    <location>
        <begin position="34"/>
        <end position="43"/>
    </location>
</feature>
<evidence type="ECO:0008006" key="4">
    <source>
        <dbReference type="Google" id="ProtNLM"/>
    </source>
</evidence>
<feature type="region of interest" description="Disordered" evidence="1">
    <location>
        <begin position="29"/>
        <end position="53"/>
    </location>
</feature>
<evidence type="ECO:0000313" key="3">
    <source>
        <dbReference type="Proteomes" id="UP001189429"/>
    </source>
</evidence>
<dbReference type="Proteomes" id="UP001189429">
    <property type="component" value="Unassembled WGS sequence"/>
</dbReference>
<protein>
    <recommendedName>
        <fullName evidence="4">Subtilisin</fullName>
    </recommendedName>
</protein>
<sequence>MPRVFQECLPRSRRRRSLSCPCGATLHTTGNGEKGGDGDDHGAKKTTGNKHQQDVNVPLANSVLSTSKAISDIEALECTKYHIWTGRGCVAVVQNAGKGYDEESNNLKKLAWSGQPVDHKTRGTPYLAIFVAVFGKVAMRTVTELM</sequence>
<keyword evidence="3" id="KW-1185">Reference proteome</keyword>
<reference evidence="2" key="1">
    <citation type="submission" date="2023-10" db="EMBL/GenBank/DDBJ databases">
        <authorList>
            <person name="Chen Y."/>
            <person name="Shah S."/>
            <person name="Dougan E. K."/>
            <person name="Thang M."/>
            <person name="Chan C."/>
        </authorList>
    </citation>
    <scope>NUCLEOTIDE SEQUENCE [LARGE SCALE GENOMIC DNA]</scope>
</reference>
<evidence type="ECO:0000256" key="1">
    <source>
        <dbReference type="SAM" id="MobiDB-lite"/>
    </source>
</evidence>
<organism evidence="2 3">
    <name type="scientific">Prorocentrum cordatum</name>
    <dbReference type="NCBI Taxonomy" id="2364126"/>
    <lineage>
        <taxon>Eukaryota</taxon>
        <taxon>Sar</taxon>
        <taxon>Alveolata</taxon>
        <taxon>Dinophyceae</taxon>
        <taxon>Prorocentrales</taxon>
        <taxon>Prorocentraceae</taxon>
        <taxon>Prorocentrum</taxon>
    </lineage>
</organism>
<name>A0ABN9VHY4_9DINO</name>
<dbReference type="EMBL" id="CAUYUJ010017191">
    <property type="protein sequence ID" value="CAK0872703.1"/>
    <property type="molecule type" value="Genomic_DNA"/>
</dbReference>
<gene>
    <name evidence="2" type="ORF">PCOR1329_LOCUS58084</name>
</gene>
<evidence type="ECO:0000313" key="2">
    <source>
        <dbReference type="EMBL" id="CAK0872703.1"/>
    </source>
</evidence>
<accession>A0ABN9VHY4</accession>
<proteinExistence type="predicted"/>
<comment type="caution">
    <text evidence="2">The sequence shown here is derived from an EMBL/GenBank/DDBJ whole genome shotgun (WGS) entry which is preliminary data.</text>
</comment>